<dbReference type="PANTHER" id="PTHR37481:SF1">
    <property type="entry name" value="LIPOPOLYSACCHARIDE EXPORT SYSTEM PROTEIN LPTC"/>
    <property type="match status" value="1"/>
</dbReference>
<keyword evidence="3 6" id="KW-0812">Transmembrane</keyword>
<accession>A0ABX7RC25</accession>
<dbReference type="HAMAP" id="MF_01915">
    <property type="entry name" value="LPS_assembly_LptC"/>
    <property type="match status" value="1"/>
</dbReference>
<dbReference type="RefSeq" id="WP_200604291.1">
    <property type="nucleotide sequence ID" value="NZ_CP071517.1"/>
</dbReference>
<keyword evidence="2 6" id="KW-0997">Cell inner membrane</keyword>
<evidence type="ECO:0000256" key="4">
    <source>
        <dbReference type="ARBA" id="ARBA00022989"/>
    </source>
</evidence>
<comment type="function">
    <text evidence="6">Involved in the assembly of lipopolysaccharide (LPS). Required for the translocation of LPS from the inner membrane to the outer membrane. Facilitates the transfer of LPS from the inner membrane to the periplasmic protein LptA. Could be a docking site for LptA.</text>
</comment>
<evidence type="ECO:0000256" key="5">
    <source>
        <dbReference type="ARBA" id="ARBA00023136"/>
    </source>
</evidence>
<keyword evidence="5 6" id="KW-0472">Membrane</keyword>
<gene>
    <name evidence="6 7" type="primary">lptC</name>
    <name evidence="7" type="ORF">HIV01_000220</name>
</gene>
<name>A0ABX7RC25_9GAMM</name>
<comment type="subunit">
    <text evidence="6">Component of the lipopolysaccharide transport and assembly complex. Interacts with LptA and the LptBFG transporter complex.</text>
</comment>
<reference evidence="7 8" key="1">
    <citation type="submission" date="2021-02" db="EMBL/GenBank/DDBJ databases">
        <title>Lysobacter arenosi sp. nov., isolated from soil of gangwondo yeongwol, south Korea.</title>
        <authorList>
            <person name="Kim K.R."/>
            <person name="Kim K.H."/>
            <person name="Jeon C.O."/>
        </authorList>
    </citation>
    <scope>NUCLEOTIDE SEQUENCE [LARGE SCALE GENOMIC DNA]</scope>
    <source>
        <strain evidence="7 8">R7</strain>
    </source>
</reference>
<evidence type="ECO:0000256" key="1">
    <source>
        <dbReference type="ARBA" id="ARBA00022475"/>
    </source>
</evidence>
<dbReference type="EMBL" id="CP071517">
    <property type="protein sequence ID" value="QSX75043.1"/>
    <property type="molecule type" value="Genomic_DNA"/>
</dbReference>
<evidence type="ECO:0000256" key="6">
    <source>
        <dbReference type="HAMAP-Rule" id="MF_01915"/>
    </source>
</evidence>
<keyword evidence="4 6" id="KW-1133">Transmembrane helix</keyword>
<dbReference type="Proteomes" id="UP000663400">
    <property type="component" value="Chromosome"/>
</dbReference>
<evidence type="ECO:0000256" key="3">
    <source>
        <dbReference type="ARBA" id="ARBA00022692"/>
    </source>
</evidence>
<evidence type="ECO:0000313" key="7">
    <source>
        <dbReference type="EMBL" id="QSX75043.1"/>
    </source>
</evidence>
<dbReference type="NCBIfam" id="TIGR04409">
    <property type="entry name" value="LptC_YrbK"/>
    <property type="match status" value="1"/>
</dbReference>
<comment type="similarity">
    <text evidence="6">Belongs to the LptC family.</text>
</comment>
<dbReference type="InterPro" id="IPR026265">
    <property type="entry name" value="LptC"/>
</dbReference>
<proteinExistence type="inferred from homology"/>
<organism evidence="7 8">
    <name type="scientific">Lysobacter arenosi</name>
    <dbReference type="NCBI Taxonomy" id="2795387"/>
    <lineage>
        <taxon>Bacteria</taxon>
        <taxon>Pseudomonadati</taxon>
        <taxon>Pseudomonadota</taxon>
        <taxon>Gammaproteobacteria</taxon>
        <taxon>Lysobacterales</taxon>
        <taxon>Lysobacteraceae</taxon>
        <taxon>Lysobacter</taxon>
    </lineage>
</organism>
<evidence type="ECO:0000313" key="8">
    <source>
        <dbReference type="Proteomes" id="UP000663400"/>
    </source>
</evidence>
<dbReference type="PANTHER" id="PTHR37481">
    <property type="entry name" value="LIPOPOLYSACCHARIDE EXPORT SYSTEM PROTEIN LPTC"/>
    <property type="match status" value="1"/>
</dbReference>
<comment type="subcellular location">
    <subcellularLocation>
        <location evidence="6">Cell inner membrane</location>
        <topology evidence="6">Single-pass membrane protein</topology>
    </subcellularLocation>
</comment>
<dbReference type="InterPro" id="IPR010664">
    <property type="entry name" value="LipoPS_assembly_LptC-rel"/>
</dbReference>
<keyword evidence="8" id="KW-1185">Reference proteome</keyword>
<sequence length="190" mass="20908">MTRRGVVIFLLLLVGAVLSTWALWSQRDRDSLAGGDANRPDYTLHDFELTVLDEQGAEAFTLIAPKMERDPKVKTLDIATPLFVIPPKAGSKATPWEVRSKTGWVSEKGEEVRLRGGVDAHSTNADGKPVKITTDHLNVFPDDKRATSTAKVTVTQPGFILNGQGLEADLDAKRIILNSDVKARYDRSVR</sequence>
<dbReference type="Pfam" id="PF06835">
    <property type="entry name" value="LptC"/>
    <property type="match status" value="1"/>
</dbReference>
<dbReference type="Gene3D" id="2.60.450.10">
    <property type="entry name" value="Lipopolysaccharide (LPS) transport protein A like domain"/>
    <property type="match status" value="1"/>
</dbReference>
<keyword evidence="1 6" id="KW-1003">Cell membrane</keyword>
<evidence type="ECO:0000256" key="2">
    <source>
        <dbReference type="ARBA" id="ARBA00022519"/>
    </source>
</evidence>
<dbReference type="InterPro" id="IPR052363">
    <property type="entry name" value="LPS_export_LptC"/>
</dbReference>
<protein>
    <recommendedName>
        <fullName evidence="6">Lipopolysaccharide export system protein LptC</fullName>
    </recommendedName>
</protein>